<dbReference type="EMBL" id="JYDS01000005">
    <property type="protein sequence ID" value="KRZ34081.1"/>
    <property type="molecule type" value="Genomic_DNA"/>
</dbReference>
<reference evidence="4 5" key="1">
    <citation type="submission" date="2015-01" db="EMBL/GenBank/DDBJ databases">
        <title>Evolution of Trichinella species and genotypes.</title>
        <authorList>
            <person name="Korhonen P.K."/>
            <person name="Edoardo P."/>
            <person name="Giuseppe L.R."/>
            <person name="Gasser R.B."/>
        </authorList>
    </citation>
    <scope>NUCLEOTIDE SEQUENCE [LARGE SCALE GENOMIC DNA]</scope>
    <source>
        <strain evidence="1">ISS13</strain>
        <strain evidence="3">ISS176</strain>
        <strain evidence="2">ISS588</strain>
    </source>
</reference>
<dbReference type="AlphaFoldDB" id="A0A0V1JGI1"/>
<dbReference type="Proteomes" id="UP000054826">
    <property type="component" value="Unassembled WGS sequence"/>
</dbReference>
<comment type="caution">
    <text evidence="2">The sequence shown here is derived from an EMBL/GenBank/DDBJ whole genome shotgun (WGS) entry which is preliminary data.</text>
</comment>
<name>A0A0V1JGI1_TRIPS</name>
<evidence type="ECO:0000313" key="1">
    <source>
        <dbReference type="EMBL" id="KRY78432.1"/>
    </source>
</evidence>
<protein>
    <submittedName>
        <fullName evidence="2">Uncharacterized protein</fullName>
    </submittedName>
</protein>
<dbReference type="Proteomes" id="UP000054805">
    <property type="component" value="Unassembled WGS sequence"/>
</dbReference>
<organism evidence="2 5">
    <name type="scientific">Trichinella pseudospiralis</name>
    <name type="common">Parasitic roundworm</name>
    <dbReference type="NCBI Taxonomy" id="6337"/>
    <lineage>
        <taxon>Eukaryota</taxon>
        <taxon>Metazoa</taxon>
        <taxon>Ecdysozoa</taxon>
        <taxon>Nematoda</taxon>
        <taxon>Enoplea</taxon>
        <taxon>Dorylaimia</taxon>
        <taxon>Trichinellida</taxon>
        <taxon>Trichinellidae</taxon>
        <taxon>Trichinella</taxon>
    </lineage>
</organism>
<evidence type="ECO:0000313" key="2">
    <source>
        <dbReference type="EMBL" id="KRZ34081.1"/>
    </source>
</evidence>
<accession>A0A0V1JGI1</accession>
<sequence>MWLNQRSTSDDFVSTSVGGIQSELSKLPSLLFVEHIGATLALFITVRTTYTAEQTENSSAPHSSPFPRHALFHKRANLVLRVNSIKLNA</sequence>
<proteinExistence type="predicted"/>
<evidence type="ECO:0000313" key="3">
    <source>
        <dbReference type="EMBL" id="KRZ44945.1"/>
    </source>
</evidence>
<dbReference type="Proteomes" id="UP000054632">
    <property type="component" value="Unassembled WGS sequence"/>
</dbReference>
<keyword evidence="5" id="KW-1185">Reference proteome</keyword>
<gene>
    <name evidence="1" type="ORF">T4A_13296</name>
    <name evidence="2" type="ORF">T4B_13187</name>
    <name evidence="3" type="ORF">T4C_2345</name>
</gene>
<dbReference type="EMBL" id="JYDV01000004">
    <property type="protein sequence ID" value="KRZ44945.1"/>
    <property type="molecule type" value="Genomic_DNA"/>
</dbReference>
<dbReference type="EMBL" id="JYDR01000004">
    <property type="protein sequence ID" value="KRY78432.1"/>
    <property type="molecule type" value="Genomic_DNA"/>
</dbReference>
<evidence type="ECO:0000313" key="4">
    <source>
        <dbReference type="Proteomes" id="UP000054632"/>
    </source>
</evidence>
<evidence type="ECO:0000313" key="5">
    <source>
        <dbReference type="Proteomes" id="UP000054805"/>
    </source>
</evidence>